<organism evidence="1 2">
    <name type="scientific">Rubripirellula amarantea</name>
    <dbReference type="NCBI Taxonomy" id="2527999"/>
    <lineage>
        <taxon>Bacteria</taxon>
        <taxon>Pseudomonadati</taxon>
        <taxon>Planctomycetota</taxon>
        <taxon>Planctomycetia</taxon>
        <taxon>Pirellulales</taxon>
        <taxon>Pirellulaceae</taxon>
        <taxon>Rubripirellula</taxon>
    </lineage>
</organism>
<dbReference type="Proteomes" id="UP000316598">
    <property type="component" value="Unassembled WGS sequence"/>
</dbReference>
<comment type="caution">
    <text evidence="1">The sequence shown here is derived from an EMBL/GenBank/DDBJ whole genome shotgun (WGS) entry which is preliminary data.</text>
</comment>
<evidence type="ECO:0000313" key="2">
    <source>
        <dbReference type="Proteomes" id="UP000316598"/>
    </source>
</evidence>
<proteinExistence type="predicted"/>
<gene>
    <name evidence="1" type="ORF">Pla22_31980</name>
</gene>
<keyword evidence="2" id="KW-1185">Reference proteome</keyword>
<reference evidence="1 2" key="1">
    <citation type="submission" date="2019-02" db="EMBL/GenBank/DDBJ databases">
        <title>Deep-cultivation of Planctomycetes and their phenomic and genomic characterization uncovers novel biology.</title>
        <authorList>
            <person name="Wiegand S."/>
            <person name="Jogler M."/>
            <person name="Boedeker C."/>
            <person name="Pinto D."/>
            <person name="Vollmers J."/>
            <person name="Rivas-Marin E."/>
            <person name="Kohn T."/>
            <person name="Peeters S.H."/>
            <person name="Heuer A."/>
            <person name="Rast P."/>
            <person name="Oberbeckmann S."/>
            <person name="Bunk B."/>
            <person name="Jeske O."/>
            <person name="Meyerdierks A."/>
            <person name="Storesund J.E."/>
            <person name="Kallscheuer N."/>
            <person name="Luecker S."/>
            <person name="Lage O.M."/>
            <person name="Pohl T."/>
            <person name="Merkel B.J."/>
            <person name="Hornburger P."/>
            <person name="Mueller R.-W."/>
            <person name="Bruemmer F."/>
            <person name="Labrenz M."/>
            <person name="Spormann A.M."/>
            <person name="Op Den Camp H."/>
            <person name="Overmann J."/>
            <person name="Amann R."/>
            <person name="Jetten M.S.M."/>
            <person name="Mascher T."/>
            <person name="Medema M.H."/>
            <person name="Devos D.P."/>
            <person name="Kaster A.-K."/>
            <person name="Ovreas L."/>
            <person name="Rohde M."/>
            <person name="Galperin M.Y."/>
            <person name="Jogler C."/>
        </authorList>
    </citation>
    <scope>NUCLEOTIDE SEQUENCE [LARGE SCALE GENOMIC DNA]</scope>
    <source>
        <strain evidence="1 2">Pla22</strain>
    </source>
</reference>
<dbReference type="EMBL" id="SJPI01000002">
    <property type="protein sequence ID" value="TWT50455.1"/>
    <property type="molecule type" value="Genomic_DNA"/>
</dbReference>
<sequence length="70" mass="7692">MFLSAVKFCRPAQVSHAVVCVELNSLSVEVIRSSLAQIGKGEYPELRILITQKRRSTDGLRAGDVGDMLM</sequence>
<evidence type="ECO:0000313" key="1">
    <source>
        <dbReference type="EMBL" id="TWT50455.1"/>
    </source>
</evidence>
<name>A0A5C5WK27_9BACT</name>
<dbReference type="AlphaFoldDB" id="A0A5C5WK27"/>
<protein>
    <submittedName>
        <fullName evidence="1">Uncharacterized protein</fullName>
    </submittedName>
</protein>
<accession>A0A5C5WK27</accession>